<evidence type="ECO:0000313" key="3">
    <source>
        <dbReference type="Proteomes" id="UP000194546"/>
    </source>
</evidence>
<protein>
    <submittedName>
        <fullName evidence="2">Uncharacterized protein</fullName>
    </submittedName>
</protein>
<evidence type="ECO:0000313" key="2">
    <source>
        <dbReference type="EMBL" id="OTP80083.1"/>
    </source>
</evidence>
<organism evidence="2 3">
    <name type="scientific">Caballeronia sordidicola</name>
    <name type="common">Burkholderia sordidicola</name>
    <dbReference type="NCBI Taxonomy" id="196367"/>
    <lineage>
        <taxon>Bacteria</taxon>
        <taxon>Pseudomonadati</taxon>
        <taxon>Pseudomonadota</taxon>
        <taxon>Betaproteobacteria</taxon>
        <taxon>Burkholderiales</taxon>
        <taxon>Burkholderiaceae</taxon>
        <taxon>Caballeronia</taxon>
    </lineage>
</organism>
<name>A0A242N8Y4_CABSO</name>
<gene>
    <name evidence="2" type="ORF">PAMC26510_04725</name>
</gene>
<dbReference type="Proteomes" id="UP000194546">
    <property type="component" value="Unassembled WGS sequence"/>
</dbReference>
<reference evidence="2 3" key="1">
    <citation type="submission" date="2017-03" db="EMBL/GenBank/DDBJ databases">
        <title>Genome analysis of strain PAMC 26510.</title>
        <authorList>
            <person name="Oh H.-M."/>
            <person name="Yang J.-A."/>
        </authorList>
    </citation>
    <scope>NUCLEOTIDE SEQUENCE [LARGE SCALE GENOMIC DNA]</scope>
    <source>
        <strain evidence="2 3">PAMC 26510</strain>
    </source>
</reference>
<comment type="caution">
    <text evidence="2">The sequence shown here is derived from an EMBL/GenBank/DDBJ whole genome shotgun (WGS) entry which is preliminary data.</text>
</comment>
<sequence>MRWHPVLTVARPGDATNDATQARPDVRPHIDAGMLVIERETP</sequence>
<dbReference type="EMBL" id="NBTY01000017">
    <property type="protein sequence ID" value="OTP80083.1"/>
    <property type="molecule type" value="Genomic_DNA"/>
</dbReference>
<proteinExistence type="predicted"/>
<feature type="region of interest" description="Disordered" evidence="1">
    <location>
        <begin position="1"/>
        <end position="22"/>
    </location>
</feature>
<evidence type="ECO:0000256" key="1">
    <source>
        <dbReference type="SAM" id="MobiDB-lite"/>
    </source>
</evidence>
<dbReference type="AlphaFoldDB" id="A0A242N8Y4"/>
<accession>A0A242N8Y4</accession>